<dbReference type="InterPro" id="IPR025870">
    <property type="entry name" value="Glyoxalase-like_dom"/>
</dbReference>
<dbReference type="Pfam" id="PF13468">
    <property type="entry name" value="Glyoxalase_3"/>
    <property type="match status" value="1"/>
</dbReference>
<evidence type="ECO:0000313" key="3">
    <source>
        <dbReference type="Proteomes" id="UP001432062"/>
    </source>
</evidence>
<dbReference type="Gene3D" id="3.10.180.10">
    <property type="entry name" value="2,3-Dihydroxybiphenyl 1,2-Dioxygenase, domain 1"/>
    <property type="match status" value="1"/>
</dbReference>
<gene>
    <name evidence="2" type="ORF">OG563_46405</name>
</gene>
<evidence type="ECO:0000313" key="2">
    <source>
        <dbReference type="EMBL" id="WUV46400.1"/>
    </source>
</evidence>
<dbReference type="SUPFAM" id="SSF54593">
    <property type="entry name" value="Glyoxalase/Bleomycin resistance protein/Dihydroxybiphenyl dioxygenase"/>
    <property type="match status" value="1"/>
</dbReference>
<dbReference type="InterPro" id="IPR029068">
    <property type="entry name" value="Glyas_Bleomycin-R_OHBP_Dase"/>
</dbReference>
<dbReference type="RefSeq" id="WP_329410113.1">
    <property type="nucleotide sequence ID" value="NZ_CP109441.1"/>
</dbReference>
<evidence type="ECO:0000259" key="1">
    <source>
        <dbReference type="Pfam" id="PF13468"/>
    </source>
</evidence>
<name>A0ABZ1YWZ1_9NOCA</name>
<sequence>MGTGRGTRNFLLGLGDGSYLEIIGIDPDQPEPAQPRPFGLDELTEPRLVTWAVQVTDIDAVVAAARTAGFDPGDASVMSRTTPDGRIMQWRLTLQVKLRSLAAIHPDPATISTRLHALSADLEVRPGTKPTILATIAGPAGTLTVL</sequence>
<keyword evidence="3" id="KW-1185">Reference proteome</keyword>
<reference evidence="2" key="1">
    <citation type="submission" date="2022-10" db="EMBL/GenBank/DDBJ databases">
        <title>The complete genomes of actinobacterial strains from the NBC collection.</title>
        <authorList>
            <person name="Joergensen T.S."/>
            <person name="Alvarez Arevalo M."/>
            <person name="Sterndorff E.B."/>
            <person name="Faurdal D."/>
            <person name="Vuksanovic O."/>
            <person name="Mourched A.-S."/>
            <person name="Charusanti P."/>
            <person name="Shaw S."/>
            <person name="Blin K."/>
            <person name="Weber T."/>
        </authorList>
    </citation>
    <scope>NUCLEOTIDE SEQUENCE</scope>
    <source>
        <strain evidence="2">NBC_01482</strain>
    </source>
</reference>
<organism evidence="2 3">
    <name type="scientific">Nocardia vinacea</name>
    <dbReference type="NCBI Taxonomy" id="96468"/>
    <lineage>
        <taxon>Bacteria</taxon>
        <taxon>Bacillati</taxon>
        <taxon>Actinomycetota</taxon>
        <taxon>Actinomycetes</taxon>
        <taxon>Mycobacteriales</taxon>
        <taxon>Nocardiaceae</taxon>
        <taxon>Nocardia</taxon>
    </lineage>
</organism>
<dbReference type="EMBL" id="CP109441">
    <property type="protein sequence ID" value="WUV46400.1"/>
    <property type="molecule type" value="Genomic_DNA"/>
</dbReference>
<proteinExistence type="predicted"/>
<feature type="domain" description="Glyoxalase-like" evidence="1">
    <location>
        <begin position="4"/>
        <end position="93"/>
    </location>
</feature>
<accession>A0ABZ1YWZ1</accession>
<dbReference type="Proteomes" id="UP001432062">
    <property type="component" value="Chromosome"/>
</dbReference>
<protein>
    <submittedName>
        <fullName evidence="2">VOC family protein</fullName>
    </submittedName>
</protein>